<evidence type="ECO:0000256" key="4">
    <source>
        <dbReference type="ARBA" id="ARBA00022801"/>
    </source>
</evidence>
<keyword evidence="4" id="KW-0378">Hydrolase</keyword>
<dbReference type="GO" id="GO:0046872">
    <property type="term" value="F:metal ion binding"/>
    <property type="evidence" value="ECO:0007669"/>
    <property type="project" value="UniProtKB-KW"/>
</dbReference>
<keyword evidence="5" id="KW-0862">Zinc</keyword>
<name>A0ABD6E5H8_9BILA</name>
<protein>
    <recommendedName>
        <fullName evidence="8">PRORP domain-containing protein</fullName>
    </recommendedName>
</protein>
<dbReference type="InterPro" id="IPR031595">
    <property type="entry name" value="PRORP_C"/>
</dbReference>
<dbReference type="Gene3D" id="3.40.50.11980">
    <property type="match status" value="1"/>
</dbReference>
<evidence type="ECO:0000256" key="5">
    <source>
        <dbReference type="ARBA" id="ARBA00022833"/>
    </source>
</evidence>
<dbReference type="AlphaFoldDB" id="A0ABD6E5H8"/>
<feature type="domain" description="PRORP" evidence="8">
    <location>
        <begin position="33"/>
        <end position="124"/>
    </location>
</feature>
<proteinExistence type="inferred from homology"/>
<evidence type="ECO:0000256" key="1">
    <source>
        <dbReference type="ARBA" id="ARBA00004173"/>
    </source>
</evidence>
<sequence>MLLALKEQFPLILFITRFGLQKSFINYLDRIGVSIFQCDKRSNDDWFSILAALEVGRDCYLLTNDLFHDHRVTLKSVQSLFDIWTRSRTIRFSRITRKFMMPYKYSTLPHRTKKGYHMPIAVQREASIFVYRNVCLEPPVILSMTLSRIIRCMCLVVRCIKLYLHS</sequence>
<evidence type="ECO:0000259" key="8">
    <source>
        <dbReference type="Pfam" id="PF16953"/>
    </source>
</evidence>
<dbReference type="GO" id="GO:0005739">
    <property type="term" value="C:mitochondrion"/>
    <property type="evidence" value="ECO:0007669"/>
    <property type="project" value="UniProtKB-SubCell"/>
</dbReference>
<evidence type="ECO:0000256" key="3">
    <source>
        <dbReference type="ARBA" id="ARBA00022723"/>
    </source>
</evidence>
<comment type="subcellular location">
    <subcellularLocation>
        <location evidence="1">Mitochondrion</location>
    </subcellularLocation>
</comment>
<comment type="similarity">
    <text evidence="2">Belongs to the PPR family. P subfamily.</text>
</comment>
<reference evidence="9 10" key="1">
    <citation type="submission" date="2024-08" db="EMBL/GenBank/DDBJ databases">
        <title>Gnathostoma spinigerum genome.</title>
        <authorList>
            <person name="Gonzalez-Bertolin B."/>
            <person name="Monzon S."/>
            <person name="Zaballos A."/>
            <person name="Jimenez P."/>
            <person name="Dekumyoy P."/>
            <person name="Varona S."/>
            <person name="Cuesta I."/>
            <person name="Sumanam S."/>
            <person name="Adisakwattana P."/>
            <person name="Gasser R.B."/>
            <person name="Hernandez-Gonzalez A."/>
            <person name="Young N.D."/>
            <person name="Perteguer M.J."/>
        </authorList>
    </citation>
    <scope>NUCLEOTIDE SEQUENCE [LARGE SCALE GENOMIC DNA]</scope>
    <source>
        <strain evidence="9">AL3</strain>
        <tissue evidence="9">Liver</tissue>
    </source>
</reference>
<dbReference type="PANTHER" id="PTHR13547:SF1">
    <property type="entry name" value="MITOCHONDRIAL RIBONUCLEASE P CATALYTIC SUBUNIT"/>
    <property type="match status" value="1"/>
</dbReference>
<gene>
    <name evidence="9" type="ORF">AB6A40_001987</name>
</gene>
<keyword evidence="3" id="KW-0479">Metal-binding</keyword>
<keyword evidence="7" id="KW-0496">Mitochondrion</keyword>
<evidence type="ECO:0000256" key="7">
    <source>
        <dbReference type="ARBA" id="ARBA00023128"/>
    </source>
</evidence>
<evidence type="ECO:0000256" key="2">
    <source>
        <dbReference type="ARBA" id="ARBA00007626"/>
    </source>
</evidence>
<organism evidence="9 10">
    <name type="scientific">Gnathostoma spinigerum</name>
    <dbReference type="NCBI Taxonomy" id="75299"/>
    <lineage>
        <taxon>Eukaryota</taxon>
        <taxon>Metazoa</taxon>
        <taxon>Ecdysozoa</taxon>
        <taxon>Nematoda</taxon>
        <taxon>Chromadorea</taxon>
        <taxon>Rhabditida</taxon>
        <taxon>Spirurina</taxon>
        <taxon>Gnathostomatomorpha</taxon>
        <taxon>Gnathostomatoidea</taxon>
        <taxon>Gnathostomatidae</taxon>
        <taxon>Gnathostoma</taxon>
    </lineage>
</organism>
<dbReference type="GO" id="GO:0016787">
    <property type="term" value="F:hydrolase activity"/>
    <property type="evidence" value="ECO:0007669"/>
    <property type="project" value="UniProtKB-KW"/>
</dbReference>
<dbReference type="Proteomes" id="UP001608902">
    <property type="component" value="Unassembled WGS sequence"/>
</dbReference>
<comment type="caution">
    <text evidence="9">The sequence shown here is derived from an EMBL/GenBank/DDBJ whole genome shotgun (WGS) entry which is preliminary data.</text>
</comment>
<dbReference type="Pfam" id="PF16953">
    <property type="entry name" value="PRORP"/>
    <property type="match status" value="1"/>
</dbReference>
<accession>A0ABD6E5H8</accession>
<dbReference type="EMBL" id="JBGFUD010000813">
    <property type="protein sequence ID" value="MFH4975278.1"/>
    <property type="molecule type" value="Genomic_DNA"/>
</dbReference>
<keyword evidence="6" id="KW-0809">Transit peptide</keyword>
<dbReference type="PANTHER" id="PTHR13547">
    <property type="match status" value="1"/>
</dbReference>
<evidence type="ECO:0000256" key="6">
    <source>
        <dbReference type="ARBA" id="ARBA00022946"/>
    </source>
</evidence>
<evidence type="ECO:0000313" key="10">
    <source>
        <dbReference type="Proteomes" id="UP001608902"/>
    </source>
</evidence>
<evidence type="ECO:0000313" key="9">
    <source>
        <dbReference type="EMBL" id="MFH4975278.1"/>
    </source>
</evidence>
<keyword evidence="10" id="KW-1185">Reference proteome</keyword>